<feature type="transmembrane region" description="Helical" evidence="2">
    <location>
        <begin position="250"/>
        <end position="269"/>
    </location>
</feature>
<feature type="transmembrane region" description="Helical" evidence="2">
    <location>
        <begin position="180"/>
        <end position="199"/>
    </location>
</feature>
<comment type="caution">
    <text evidence="3">The sequence shown here is derived from an EMBL/GenBank/DDBJ whole genome shotgun (WGS) entry which is preliminary data.</text>
</comment>
<feature type="transmembrane region" description="Helical" evidence="2">
    <location>
        <begin position="276"/>
        <end position="295"/>
    </location>
</feature>
<feature type="transmembrane region" description="Helical" evidence="2">
    <location>
        <begin position="140"/>
        <end position="160"/>
    </location>
</feature>
<evidence type="ECO:0000313" key="3">
    <source>
        <dbReference type="EMBL" id="OXA51747.1"/>
    </source>
</evidence>
<sequence length="564" mass="62813">MAGEKDPEDKQVLIDNSDPADHAEESSTPSYAEIPLTASPISNKTSERLANRFEGEGSDSPELFKTYEDFALEYEGFQSRVTFQTCTGPNNDAPPPSCSPPLGGGGGGSRGLCTYVTRRVGRLIRPVQKLGQWWRFHRKLLISCFLTLLGSAGCLIFFPLHLENVSRGVAGAGDGYSACLAASTVVTLLFLFNSVVLEVMERRKLFSESVLRPVVGWRSALKVGFCLGLSFVTIFYSWEDDKVPCNFQDPLLGLVIIFAIITHAVCRWKSIGLKRAFALSAVAAGVFLSVDYPLVDHHRCRGHYYQKTDKETSITWTWQVHFVWTMAFVVSIWLATIAAFFLESSIPVPKVKHSRLYDLEYNAVKLRVMSKNVGNGGTSSADAATDVSWPGGNCLNSFYRFSPYAQFNLGLISNAVLWFSVTTWAIILSLFWTEFIPGFGKGIRVEKLPDRIFVAFQTSLTNESSWALFVSVFTFSHAFAYVTVLTRSPITAISVSTVGFPIIGLWWSFFQINHSFFVWMPVMSGELICATLGLVSVCAGVYYFVKFEILKPARVHKTRVDQHY</sequence>
<feature type="region of interest" description="Disordered" evidence="1">
    <location>
        <begin position="1"/>
        <end position="47"/>
    </location>
</feature>
<reference evidence="3 4" key="1">
    <citation type="submission" date="2015-12" db="EMBL/GenBank/DDBJ databases">
        <title>The genome of Folsomia candida.</title>
        <authorList>
            <person name="Faddeeva A."/>
            <person name="Derks M.F."/>
            <person name="Anvar Y."/>
            <person name="Smit S."/>
            <person name="Van Straalen N."/>
            <person name="Roelofs D."/>
        </authorList>
    </citation>
    <scope>NUCLEOTIDE SEQUENCE [LARGE SCALE GENOMIC DNA]</scope>
    <source>
        <strain evidence="3 4">VU population</strain>
        <tissue evidence="3">Whole body</tissue>
    </source>
</reference>
<proteinExistence type="predicted"/>
<protein>
    <submittedName>
        <fullName evidence="3">Protein translocase subunit SecD</fullName>
    </submittedName>
</protein>
<feature type="transmembrane region" description="Helical" evidence="2">
    <location>
        <begin position="220"/>
        <end position="238"/>
    </location>
</feature>
<name>A0A226E440_FOLCA</name>
<dbReference type="OMA" id="IITHAVC"/>
<feature type="transmembrane region" description="Helical" evidence="2">
    <location>
        <begin position="466"/>
        <end position="485"/>
    </location>
</feature>
<feature type="transmembrane region" description="Helical" evidence="2">
    <location>
        <begin position="516"/>
        <end position="545"/>
    </location>
</feature>
<feature type="compositionally biased region" description="Basic and acidic residues" evidence="1">
    <location>
        <begin position="1"/>
        <end position="12"/>
    </location>
</feature>
<keyword evidence="2" id="KW-0812">Transmembrane</keyword>
<feature type="transmembrane region" description="Helical" evidence="2">
    <location>
        <begin position="492"/>
        <end position="510"/>
    </location>
</feature>
<feature type="transmembrane region" description="Helical" evidence="2">
    <location>
        <begin position="322"/>
        <end position="342"/>
    </location>
</feature>
<evidence type="ECO:0000256" key="1">
    <source>
        <dbReference type="SAM" id="MobiDB-lite"/>
    </source>
</evidence>
<dbReference type="Proteomes" id="UP000198287">
    <property type="component" value="Unassembled WGS sequence"/>
</dbReference>
<dbReference type="EMBL" id="LNIX01000007">
    <property type="protein sequence ID" value="OXA51747.1"/>
    <property type="molecule type" value="Genomic_DNA"/>
</dbReference>
<evidence type="ECO:0000256" key="2">
    <source>
        <dbReference type="SAM" id="Phobius"/>
    </source>
</evidence>
<keyword evidence="2" id="KW-1133">Transmembrane helix</keyword>
<keyword evidence="2" id="KW-0472">Membrane</keyword>
<evidence type="ECO:0000313" key="4">
    <source>
        <dbReference type="Proteomes" id="UP000198287"/>
    </source>
</evidence>
<dbReference type="OrthoDB" id="6355263at2759"/>
<accession>A0A226E440</accession>
<organism evidence="3 4">
    <name type="scientific">Folsomia candida</name>
    <name type="common">Springtail</name>
    <dbReference type="NCBI Taxonomy" id="158441"/>
    <lineage>
        <taxon>Eukaryota</taxon>
        <taxon>Metazoa</taxon>
        <taxon>Ecdysozoa</taxon>
        <taxon>Arthropoda</taxon>
        <taxon>Hexapoda</taxon>
        <taxon>Collembola</taxon>
        <taxon>Entomobryomorpha</taxon>
        <taxon>Isotomoidea</taxon>
        <taxon>Isotomidae</taxon>
        <taxon>Proisotominae</taxon>
        <taxon>Folsomia</taxon>
    </lineage>
</organism>
<keyword evidence="4" id="KW-1185">Reference proteome</keyword>
<dbReference type="AlphaFoldDB" id="A0A226E440"/>
<gene>
    <name evidence="3" type="ORF">Fcan01_13566</name>
</gene>
<feature type="transmembrane region" description="Helical" evidence="2">
    <location>
        <begin position="409"/>
        <end position="432"/>
    </location>
</feature>